<feature type="coiled-coil region" evidence="1">
    <location>
        <begin position="21"/>
        <end position="48"/>
    </location>
</feature>
<dbReference type="EMBL" id="BMKK01000005">
    <property type="protein sequence ID" value="GGD63733.1"/>
    <property type="molecule type" value="Genomic_DNA"/>
</dbReference>
<sequence>MTIYNAYDQIADLIASLDPAKVMALKANEEMQARLEDLIEKSKVGELEHKEKDELDHYIVLERLIRLAKIRIQSRKQAA</sequence>
<dbReference type="AlphaFoldDB" id="A0A916YW74"/>
<protein>
    <submittedName>
        <fullName evidence="2">Uncharacterized protein</fullName>
    </submittedName>
</protein>
<reference evidence="2" key="2">
    <citation type="submission" date="2020-09" db="EMBL/GenBank/DDBJ databases">
        <authorList>
            <person name="Sun Q."/>
            <person name="Zhou Y."/>
        </authorList>
    </citation>
    <scope>NUCLEOTIDE SEQUENCE</scope>
    <source>
        <strain evidence="2">CGMCC 1.15958</strain>
    </source>
</reference>
<evidence type="ECO:0000313" key="3">
    <source>
        <dbReference type="Proteomes" id="UP000609064"/>
    </source>
</evidence>
<comment type="caution">
    <text evidence="2">The sequence shown here is derived from an EMBL/GenBank/DDBJ whole genome shotgun (WGS) entry which is preliminary data.</text>
</comment>
<dbReference type="Proteomes" id="UP000609064">
    <property type="component" value="Unassembled WGS sequence"/>
</dbReference>
<dbReference type="RefSeq" id="WP_188766888.1">
    <property type="nucleotide sequence ID" value="NZ_BMKK01000005.1"/>
</dbReference>
<keyword evidence="1" id="KW-0175">Coiled coil</keyword>
<evidence type="ECO:0000313" key="2">
    <source>
        <dbReference type="EMBL" id="GGD63733.1"/>
    </source>
</evidence>
<gene>
    <name evidence="2" type="ORF">GCM10011514_29680</name>
</gene>
<name>A0A916YW74_9BACT</name>
<proteinExistence type="predicted"/>
<keyword evidence="3" id="KW-1185">Reference proteome</keyword>
<organism evidence="2 3">
    <name type="scientific">Emticicia aquatilis</name>
    <dbReference type="NCBI Taxonomy" id="1537369"/>
    <lineage>
        <taxon>Bacteria</taxon>
        <taxon>Pseudomonadati</taxon>
        <taxon>Bacteroidota</taxon>
        <taxon>Cytophagia</taxon>
        <taxon>Cytophagales</taxon>
        <taxon>Leadbetterellaceae</taxon>
        <taxon>Emticicia</taxon>
    </lineage>
</organism>
<evidence type="ECO:0000256" key="1">
    <source>
        <dbReference type="SAM" id="Coils"/>
    </source>
</evidence>
<reference evidence="2" key="1">
    <citation type="journal article" date="2014" name="Int. J. Syst. Evol. Microbiol.">
        <title>Complete genome sequence of Corynebacterium casei LMG S-19264T (=DSM 44701T), isolated from a smear-ripened cheese.</title>
        <authorList>
            <consortium name="US DOE Joint Genome Institute (JGI-PGF)"/>
            <person name="Walter F."/>
            <person name="Albersmeier A."/>
            <person name="Kalinowski J."/>
            <person name="Ruckert C."/>
        </authorList>
    </citation>
    <scope>NUCLEOTIDE SEQUENCE</scope>
    <source>
        <strain evidence="2">CGMCC 1.15958</strain>
    </source>
</reference>
<accession>A0A916YW74</accession>